<evidence type="ECO:0000313" key="5">
    <source>
        <dbReference type="Proteomes" id="UP001597549"/>
    </source>
</evidence>
<accession>A0ABW5Z630</accession>
<keyword evidence="2" id="KW-0732">Signal</keyword>
<reference evidence="5" key="1">
    <citation type="journal article" date="2019" name="Int. J. Syst. Evol. Microbiol.">
        <title>The Global Catalogue of Microorganisms (GCM) 10K type strain sequencing project: providing services to taxonomists for standard genome sequencing and annotation.</title>
        <authorList>
            <consortium name="The Broad Institute Genomics Platform"/>
            <consortium name="The Broad Institute Genome Sequencing Center for Infectious Disease"/>
            <person name="Wu L."/>
            <person name="Ma J."/>
        </authorList>
    </citation>
    <scope>NUCLEOTIDE SEQUENCE [LARGE SCALE GENOMIC DNA]</scope>
    <source>
        <strain evidence="5">KCTC 52644</strain>
    </source>
</reference>
<comment type="caution">
    <text evidence="4">The sequence shown here is derived from an EMBL/GenBank/DDBJ whole genome shotgun (WGS) entry which is preliminary data.</text>
</comment>
<keyword evidence="5" id="KW-1185">Reference proteome</keyword>
<evidence type="ECO:0000256" key="1">
    <source>
        <dbReference type="ARBA" id="ARBA00022801"/>
    </source>
</evidence>
<dbReference type="RefSeq" id="WP_379804803.1">
    <property type="nucleotide sequence ID" value="NZ_JBHUOL010000010.1"/>
</dbReference>
<dbReference type="Proteomes" id="UP001597549">
    <property type="component" value="Unassembled WGS sequence"/>
</dbReference>
<dbReference type="Gene3D" id="2.120.10.30">
    <property type="entry name" value="TolB, C-terminal domain"/>
    <property type="match status" value="1"/>
</dbReference>
<feature type="domain" description="Peptidase S9 prolyl oligopeptidase catalytic" evidence="3">
    <location>
        <begin position="685"/>
        <end position="854"/>
    </location>
</feature>
<dbReference type="InterPro" id="IPR011042">
    <property type="entry name" value="6-blade_b-propeller_TolB-like"/>
</dbReference>
<name>A0ABW5Z630_9FLAO</name>
<dbReference type="InterPro" id="IPR001375">
    <property type="entry name" value="Peptidase_S9_cat"/>
</dbReference>
<sequence length="862" mass="98083">MRILLYVLLFLSWCDSAAQGIKKLTPADYGLWSTLNQAQMSADGKWVCYGVKNEKADTLFLHSSKNRSSFAFPKGRNSSFSPNSKWFSCFQNDSLKLFNLEKNAVSFVKARVSDYQYSTDGSSILIFLKKDNFKNLEVLNLNTKKSFFIEGIVSYQLSLDRKRIALLVNESAMQLVKVITFGNAPIEQEVVRCTLCEFKNLKWDDGGNKLTFFKATKTDLDPSLVLYWSTGFEGKISVKTLDSTCSIFPENSEFTQDNLYLPATGNLVFFTLKKKVLETSALNSSANGAVQVWKSSDLTIPPRGLKEKNSELLLWHLWNIDRNVIYPVEDELHTRSIVTKDSKHALVYNPEELAAVYKCSNEFIAMYVKTLATGEKKRLSDRQALLNNGVVVSTTGKYIAYFNANTWWIYDVNLDKHRCVSKGIANLHKLDYDRGGLAPPVSKPSWSANDSEFIFYDQYDIWSVTPDGARKKRLTDGSKQKIIYRICETTEPKSPNYYSYGFLSGSHDLKSVLLLKTEHEDTYAQGFSLLHPIGVLKVLLDSDGKCDLVNRSSDRKSFLFSEQRFNLSPRLLHVNLEGKVYEIYQSNKHQALFQWGKSKLVTYANTNGTKLKGALFYPEHYDSTKKYPLLVVIYERKSKEVFDYSTPSLASYWGFSLANFVTDGYFVLYPDITFTIDRPGEDALDCVTASVEAALKDYPIDEKSIGLMGHSFGGYETAYIMGKTKLFKTAVVGSAVVDLVDNYLTLDGHGVSNMWRYEYDQMRIKAPFYSEKFRSNLPLENVSAISSPVLIWTGTNDLQLDWKNSMKLHTALWKLGKKSTLLVYPNEGHVLSKLENKIDLTMKVKQWLDYYLKQGAPEPWLE</sequence>
<feature type="signal peptide" evidence="2">
    <location>
        <begin position="1"/>
        <end position="17"/>
    </location>
</feature>
<feature type="chain" id="PRO_5047463315" evidence="2">
    <location>
        <begin position="18"/>
        <end position="862"/>
    </location>
</feature>
<dbReference type="SUPFAM" id="SSF82171">
    <property type="entry name" value="DPP6 N-terminal domain-like"/>
    <property type="match status" value="1"/>
</dbReference>
<dbReference type="PANTHER" id="PTHR42776:SF4">
    <property type="entry name" value="ACYLAMINO-ACID-RELEASING ENZYME"/>
    <property type="match status" value="1"/>
</dbReference>
<dbReference type="EMBL" id="JBHUOL010000010">
    <property type="protein sequence ID" value="MFD2907931.1"/>
    <property type="molecule type" value="Genomic_DNA"/>
</dbReference>
<dbReference type="Gene3D" id="3.40.50.1820">
    <property type="entry name" value="alpha/beta hydrolase"/>
    <property type="match status" value="1"/>
</dbReference>
<evidence type="ECO:0000256" key="2">
    <source>
        <dbReference type="SAM" id="SignalP"/>
    </source>
</evidence>
<organism evidence="4 5">
    <name type="scientific">Flavobacterium ardleyense</name>
    <dbReference type="NCBI Taxonomy" id="2038737"/>
    <lineage>
        <taxon>Bacteria</taxon>
        <taxon>Pseudomonadati</taxon>
        <taxon>Bacteroidota</taxon>
        <taxon>Flavobacteriia</taxon>
        <taxon>Flavobacteriales</taxon>
        <taxon>Flavobacteriaceae</taxon>
        <taxon>Flavobacterium</taxon>
    </lineage>
</organism>
<dbReference type="SUPFAM" id="SSF53474">
    <property type="entry name" value="alpha/beta-Hydrolases"/>
    <property type="match status" value="1"/>
</dbReference>
<protein>
    <submittedName>
        <fullName evidence="4">Prolyl oligopeptidase family serine peptidase</fullName>
    </submittedName>
</protein>
<dbReference type="InterPro" id="IPR029058">
    <property type="entry name" value="AB_hydrolase_fold"/>
</dbReference>
<proteinExistence type="predicted"/>
<gene>
    <name evidence="4" type="ORF">ACFSX9_04210</name>
</gene>
<evidence type="ECO:0000259" key="3">
    <source>
        <dbReference type="Pfam" id="PF00326"/>
    </source>
</evidence>
<evidence type="ECO:0000313" key="4">
    <source>
        <dbReference type="EMBL" id="MFD2907931.1"/>
    </source>
</evidence>
<keyword evidence="1" id="KW-0378">Hydrolase</keyword>
<dbReference type="Pfam" id="PF00326">
    <property type="entry name" value="Peptidase_S9"/>
    <property type="match status" value="1"/>
</dbReference>
<dbReference type="PANTHER" id="PTHR42776">
    <property type="entry name" value="SERINE PEPTIDASE S9 FAMILY MEMBER"/>
    <property type="match status" value="1"/>
</dbReference>